<dbReference type="Proteomes" id="UP001314681">
    <property type="component" value="Unassembled WGS sequence"/>
</dbReference>
<sequence>MDLGEKLSHYRHAKGLTQCEAAEILHVSRQCLGNWEAGRREPCIAAFARICRLYGITAEQLFPDDLDQY</sequence>
<dbReference type="Gene3D" id="1.10.260.40">
    <property type="entry name" value="lambda repressor-like DNA-binding domains"/>
    <property type="match status" value="1"/>
</dbReference>
<dbReference type="InterPro" id="IPR001387">
    <property type="entry name" value="Cro/C1-type_HTH"/>
</dbReference>
<dbReference type="CDD" id="cd00093">
    <property type="entry name" value="HTH_XRE"/>
    <property type="match status" value="1"/>
</dbReference>
<proteinExistence type="predicted"/>
<organism evidence="3 4">
    <name type="scientific">Diplocloster modestus</name>
    <dbReference type="NCBI Taxonomy" id="2850322"/>
    <lineage>
        <taxon>Bacteria</taxon>
        <taxon>Bacillati</taxon>
        <taxon>Bacillota</taxon>
        <taxon>Clostridia</taxon>
        <taxon>Lachnospirales</taxon>
        <taxon>Lachnospiraceae</taxon>
        <taxon>Diplocloster</taxon>
    </lineage>
</organism>
<evidence type="ECO:0000259" key="2">
    <source>
        <dbReference type="PROSITE" id="PS50943"/>
    </source>
</evidence>
<dbReference type="SMART" id="SM00530">
    <property type="entry name" value="HTH_XRE"/>
    <property type="match status" value="1"/>
</dbReference>
<dbReference type="PROSITE" id="PS50943">
    <property type="entry name" value="HTH_CROC1"/>
    <property type="match status" value="1"/>
</dbReference>
<keyword evidence="1" id="KW-0238">DNA-binding</keyword>
<gene>
    <name evidence="3" type="ORF">KTH90_12480</name>
</gene>
<protein>
    <submittedName>
        <fullName evidence="3">Helix-turn-helix domain-containing protein</fullName>
    </submittedName>
</protein>
<dbReference type="Pfam" id="PF13560">
    <property type="entry name" value="HTH_31"/>
    <property type="match status" value="1"/>
</dbReference>
<comment type="caution">
    <text evidence="3">The sequence shown here is derived from an EMBL/GenBank/DDBJ whole genome shotgun (WGS) entry which is preliminary data.</text>
</comment>
<dbReference type="RefSeq" id="WP_158352932.1">
    <property type="nucleotide sequence ID" value="NZ_JAHQCX010000007.1"/>
</dbReference>
<reference evidence="3 4" key="1">
    <citation type="submission" date="2021-06" db="EMBL/GenBank/DDBJ databases">
        <title>Description of novel taxa of the family Lachnospiraceae.</title>
        <authorList>
            <person name="Chaplin A.V."/>
            <person name="Sokolova S.R."/>
            <person name="Pikina A.P."/>
            <person name="Korzhanova M."/>
            <person name="Belova V."/>
            <person name="Korostin D."/>
            <person name="Efimov B.A."/>
        </authorList>
    </citation>
    <scope>NUCLEOTIDE SEQUENCE [LARGE SCALE GENOMIC DNA]</scope>
    <source>
        <strain evidence="3 4">ASD4241</strain>
    </source>
</reference>
<dbReference type="EMBL" id="JAHQCX010000007">
    <property type="protein sequence ID" value="MBU9726833.1"/>
    <property type="molecule type" value="Genomic_DNA"/>
</dbReference>
<dbReference type="PANTHER" id="PTHR46558:SF4">
    <property type="entry name" value="DNA-BIDING PHAGE PROTEIN"/>
    <property type="match status" value="1"/>
</dbReference>
<keyword evidence="4" id="KW-1185">Reference proteome</keyword>
<dbReference type="SUPFAM" id="SSF47413">
    <property type="entry name" value="lambda repressor-like DNA-binding domains"/>
    <property type="match status" value="1"/>
</dbReference>
<dbReference type="InterPro" id="IPR010982">
    <property type="entry name" value="Lambda_DNA-bd_dom_sf"/>
</dbReference>
<evidence type="ECO:0000313" key="4">
    <source>
        <dbReference type="Proteomes" id="UP001314681"/>
    </source>
</evidence>
<evidence type="ECO:0000313" key="3">
    <source>
        <dbReference type="EMBL" id="MBU9726833.1"/>
    </source>
</evidence>
<accession>A0ABS6K8I5</accession>
<name>A0ABS6K8I5_9FIRM</name>
<evidence type="ECO:0000256" key="1">
    <source>
        <dbReference type="ARBA" id="ARBA00023125"/>
    </source>
</evidence>
<dbReference type="PANTHER" id="PTHR46558">
    <property type="entry name" value="TRACRIPTIONAL REGULATORY PROTEIN-RELATED-RELATED"/>
    <property type="match status" value="1"/>
</dbReference>
<feature type="domain" description="HTH cro/C1-type" evidence="2">
    <location>
        <begin position="7"/>
        <end position="61"/>
    </location>
</feature>